<evidence type="ECO:0000313" key="3">
    <source>
        <dbReference type="EMBL" id="MFC5746190.1"/>
    </source>
</evidence>
<name>A0ABW0ZZ20_9ACTN</name>
<dbReference type="Proteomes" id="UP001596074">
    <property type="component" value="Unassembled WGS sequence"/>
</dbReference>
<keyword evidence="2" id="KW-0472">Membrane</keyword>
<dbReference type="Pfam" id="PF19865">
    <property type="entry name" value="DUF6338"/>
    <property type="match status" value="1"/>
</dbReference>
<dbReference type="EMBL" id="JBHSON010000012">
    <property type="protein sequence ID" value="MFC5746190.1"/>
    <property type="molecule type" value="Genomic_DNA"/>
</dbReference>
<sequence length="298" mass="32280">MNLTLLAHIVPLALVLLPGVHYDRLRRREPGRARRHPEPSQYGRVVLAGALVTAATLLALELLRLVGPRTLISLGEARENGALRVPSFGVMTWSLVCFLMISLTLASLAAAVLARLEDGSAAWQRAVRAAGVTGTAATRRWLEFAGRDVEVEVKLTCGDTYRGVYGDRSVDRARGVQYITLNGPIFEVDGHGRPLPLDALHWDHMLVPTRAITSLLVRPVDRREDPVPAAVPGAVPTGTVPGGMRSRHSIPRETLSCRAKAAARHIYDERSDPRLLTKLLATQVISIGFVGLLSGIVA</sequence>
<feature type="transmembrane region" description="Helical" evidence="2">
    <location>
        <begin position="45"/>
        <end position="67"/>
    </location>
</feature>
<feature type="transmembrane region" description="Helical" evidence="2">
    <location>
        <begin position="6"/>
        <end position="25"/>
    </location>
</feature>
<gene>
    <name evidence="3" type="ORF">ACFPZN_11275</name>
</gene>
<feature type="compositionally biased region" description="Low complexity" evidence="1">
    <location>
        <begin position="227"/>
        <end position="243"/>
    </location>
</feature>
<comment type="caution">
    <text evidence="3">The sequence shown here is derived from an EMBL/GenBank/DDBJ whole genome shotgun (WGS) entry which is preliminary data.</text>
</comment>
<keyword evidence="2" id="KW-0812">Transmembrane</keyword>
<reference evidence="4" key="1">
    <citation type="journal article" date="2019" name="Int. J. Syst. Evol. Microbiol.">
        <title>The Global Catalogue of Microorganisms (GCM) 10K type strain sequencing project: providing services to taxonomists for standard genome sequencing and annotation.</title>
        <authorList>
            <consortium name="The Broad Institute Genomics Platform"/>
            <consortium name="The Broad Institute Genome Sequencing Center for Infectious Disease"/>
            <person name="Wu L."/>
            <person name="Ma J."/>
        </authorList>
    </citation>
    <scope>NUCLEOTIDE SEQUENCE [LARGE SCALE GENOMIC DNA]</scope>
    <source>
        <strain evidence="4">KCTC 42087</strain>
    </source>
</reference>
<keyword evidence="4" id="KW-1185">Reference proteome</keyword>
<feature type="transmembrane region" description="Helical" evidence="2">
    <location>
        <begin position="279"/>
        <end position="297"/>
    </location>
</feature>
<keyword evidence="2" id="KW-1133">Transmembrane helix</keyword>
<feature type="transmembrane region" description="Helical" evidence="2">
    <location>
        <begin position="87"/>
        <end position="114"/>
    </location>
</feature>
<dbReference type="RefSeq" id="WP_378281808.1">
    <property type="nucleotide sequence ID" value="NZ_JBHSON010000012.1"/>
</dbReference>
<evidence type="ECO:0000256" key="1">
    <source>
        <dbReference type="SAM" id="MobiDB-lite"/>
    </source>
</evidence>
<evidence type="ECO:0000313" key="4">
    <source>
        <dbReference type="Proteomes" id="UP001596074"/>
    </source>
</evidence>
<proteinExistence type="predicted"/>
<evidence type="ECO:0000256" key="2">
    <source>
        <dbReference type="SAM" id="Phobius"/>
    </source>
</evidence>
<organism evidence="3 4">
    <name type="scientific">Actinomadura rugatobispora</name>
    <dbReference type="NCBI Taxonomy" id="1994"/>
    <lineage>
        <taxon>Bacteria</taxon>
        <taxon>Bacillati</taxon>
        <taxon>Actinomycetota</taxon>
        <taxon>Actinomycetes</taxon>
        <taxon>Streptosporangiales</taxon>
        <taxon>Thermomonosporaceae</taxon>
        <taxon>Actinomadura</taxon>
    </lineage>
</organism>
<dbReference type="InterPro" id="IPR045919">
    <property type="entry name" value="DUF6338"/>
</dbReference>
<accession>A0ABW0ZZ20</accession>
<feature type="region of interest" description="Disordered" evidence="1">
    <location>
        <begin position="227"/>
        <end position="248"/>
    </location>
</feature>
<protein>
    <submittedName>
        <fullName evidence="3">DUF6338 family protein</fullName>
    </submittedName>
</protein>